<evidence type="ECO:0000256" key="3">
    <source>
        <dbReference type="ARBA" id="ARBA00022741"/>
    </source>
</evidence>
<comment type="similarity">
    <text evidence="2">Belongs to the rad17/RAD24 family.</text>
</comment>
<keyword evidence="5" id="KW-0067">ATP-binding</keyword>
<evidence type="ECO:0000256" key="8">
    <source>
        <dbReference type="SAM" id="MobiDB-lite"/>
    </source>
</evidence>
<dbReference type="STRING" id="2018661.A0A2A2JC14"/>
<dbReference type="Pfam" id="PF03215">
    <property type="entry name" value="Rad17"/>
    <property type="match status" value="1"/>
</dbReference>
<feature type="compositionally biased region" description="Polar residues" evidence="8">
    <location>
        <begin position="323"/>
        <end position="332"/>
    </location>
</feature>
<dbReference type="OrthoDB" id="10265971at2759"/>
<evidence type="ECO:0000256" key="1">
    <source>
        <dbReference type="ARBA" id="ARBA00004123"/>
    </source>
</evidence>
<evidence type="ECO:0000256" key="2">
    <source>
        <dbReference type="ARBA" id="ARBA00006168"/>
    </source>
</evidence>
<comment type="caution">
    <text evidence="9">The sequence shown here is derived from an EMBL/GenBank/DDBJ whole genome shotgun (WGS) entry which is preliminary data.</text>
</comment>
<keyword evidence="4" id="KW-0227">DNA damage</keyword>
<dbReference type="GO" id="GO:0006281">
    <property type="term" value="P:DNA repair"/>
    <property type="evidence" value="ECO:0007669"/>
    <property type="project" value="InterPro"/>
</dbReference>
<evidence type="ECO:0000256" key="5">
    <source>
        <dbReference type="ARBA" id="ARBA00022840"/>
    </source>
</evidence>
<dbReference type="InterPro" id="IPR027417">
    <property type="entry name" value="P-loop_NTPase"/>
</dbReference>
<keyword evidence="3" id="KW-0547">Nucleotide-binding</keyword>
<keyword evidence="10" id="KW-1185">Reference proteome</keyword>
<dbReference type="GO" id="GO:0005634">
    <property type="term" value="C:nucleus"/>
    <property type="evidence" value="ECO:0007669"/>
    <property type="project" value="UniProtKB-SubCell"/>
</dbReference>
<accession>A0A2A2JC14</accession>
<proteinExistence type="inferred from homology"/>
<sequence>MKQARLYHEAIGGILRDLEDERKEIFSTGRWVGTRVWSAASALLNSAYFLSIEAAKKFDHERPRLVAEFEELNRGMLKLCRYLKGRNLGVDEVDGTLRIKLKEEDLFENGTEAQTPSSMRALPIITVLFNHNYNKSLMINKYIETCQKYDGMKIIKEYARSLDFAAGVEVHSPLIVLAELARIEARATTDRLAMYSMSVSYMECLALSQKHKLVKEPPKQMNGTDDESVCRVTNPQKMNGRSGRQGRKRPAIQVVTQNEANEEREMPHIENSSEDDDGWMSVNKAKRKLTKRENLGRTNNTVPATGGSTNGKEMGTRNRQRKASNSSNQTAPSFRRPRTPAGSKILKLDPIDFDKCTILNSEQELAVHATKVKEMKKWLDSAFEFDSNRGQSNCLLIAGPSGGGKSTAIELLCRLRNIELLVWESEFLTQLEEDGFDSTDGKNELEVFFRFLRRSHRSFTQETKRNTLLLVSFLPDEAFKNVSDFRSQLQLSLLSARHPIIFCFSNISAWEISHKRIFTKEFISDCQIAELNMNACATTMMKKAVKRVAEKWIGFDLPANTLDKIVEVVKGDLRSAMNILRMCPRGDRGTAKQLLDSHISADQDDSFHMMGRILYAKRQGYGSQDEWPVQRPPPERDVNQILEMSTMTPSRIVEFLHEHHLAFSPNIKSTCKILNTISAMDSTTSHWETRMRADDEYNSQTAARTIMYHNYPPVVPRDFCRGRLYAFHKPKWWTLDKEIGELKTSLRELTNVNERGWMPMSMSELVKIPHFYGRMRCLDHLTLQLVKQPLRPQWTSRNLVTAFSSLQFGRKQSSFALKALERAESDLSDEETWHVTDSEEELDSFDDEPVVVVRKKTEQ</sequence>
<dbReference type="GO" id="GO:0000077">
    <property type="term" value="P:DNA damage checkpoint signaling"/>
    <property type="evidence" value="ECO:0007669"/>
    <property type="project" value="TreeGrafter"/>
</dbReference>
<evidence type="ECO:0000256" key="6">
    <source>
        <dbReference type="ARBA" id="ARBA00023242"/>
    </source>
</evidence>
<dbReference type="PANTHER" id="PTHR12172">
    <property type="entry name" value="CELL CYCLE CHECKPOINT PROTEIN RAD17"/>
    <property type="match status" value="1"/>
</dbReference>
<dbReference type="AlphaFoldDB" id="A0A2A2JC14"/>
<name>A0A2A2JC14_9BILA</name>
<feature type="compositionally biased region" description="Polar residues" evidence="8">
    <location>
        <begin position="296"/>
        <end position="311"/>
    </location>
</feature>
<dbReference type="GO" id="GO:0003689">
    <property type="term" value="F:DNA clamp loader activity"/>
    <property type="evidence" value="ECO:0007669"/>
    <property type="project" value="TreeGrafter"/>
</dbReference>
<evidence type="ECO:0000313" key="9">
    <source>
        <dbReference type="EMBL" id="PAV59185.1"/>
    </source>
</evidence>
<dbReference type="PANTHER" id="PTHR12172:SF0">
    <property type="entry name" value="CELL CYCLE CHECKPOINT PROTEIN RAD17"/>
    <property type="match status" value="1"/>
</dbReference>
<gene>
    <name evidence="9" type="ORF">WR25_24608</name>
</gene>
<dbReference type="GO" id="GO:0003682">
    <property type="term" value="F:chromatin binding"/>
    <property type="evidence" value="ECO:0007669"/>
    <property type="project" value="TreeGrafter"/>
</dbReference>
<dbReference type="GO" id="GO:0033314">
    <property type="term" value="P:mitotic DNA replication checkpoint signaling"/>
    <property type="evidence" value="ECO:0007669"/>
    <property type="project" value="TreeGrafter"/>
</dbReference>
<comment type="subcellular location">
    <subcellularLocation>
        <location evidence="1">Nucleus</location>
    </subcellularLocation>
</comment>
<keyword evidence="6" id="KW-0539">Nucleus</keyword>
<organism evidence="9 10">
    <name type="scientific">Diploscapter pachys</name>
    <dbReference type="NCBI Taxonomy" id="2018661"/>
    <lineage>
        <taxon>Eukaryota</taxon>
        <taxon>Metazoa</taxon>
        <taxon>Ecdysozoa</taxon>
        <taxon>Nematoda</taxon>
        <taxon>Chromadorea</taxon>
        <taxon>Rhabditida</taxon>
        <taxon>Rhabditina</taxon>
        <taxon>Rhabditomorpha</taxon>
        <taxon>Rhabditoidea</taxon>
        <taxon>Rhabditidae</taxon>
        <taxon>Diploscapter</taxon>
    </lineage>
</organism>
<dbReference type="InterPro" id="IPR004582">
    <property type="entry name" value="Checkpoint_prot_Rad17_Rad24"/>
</dbReference>
<protein>
    <submittedName>
        <fullName evidence="9">Uncharacterized protein</fullName>
    </submittedName>
</protein>
<reference evidence="9 10" key="1">
    <citation type="journal article" date="2017" name="Curr. Biol.">
        <title>Genome architecture and evolution of a unichromosomal asexual nematode.</title>
        <authorList>
            <person name="Fradin H."/>
            <person name="Zegar C."/>
            <person name="Gutwein M."/>
            <person name="Lucas J."/>
            <person name="Kovtun M."/>
            <person name="Corcoran D."/>
            <person name="Baugh L.R."/>
            <person name="Kiontke K."/>
            <person name="Gunsalus K."/>
            <person name="Fitch D.H."/>
            <person name="Piano F."/>
        </authorList>
    </citation>
    <scope>NUCLEOTIDE SEQUENCE [LARGE SCALE GENOMIC DNA]</scope>
    <source>
        <strain evidence="9">PF1309</strain>
    </source>
</reference>
<feature type="region of interest" description="Disordered" evidence="8">
    <location>
        <begin position="217"/>
        <end position="342"/>
    </location>
</feature>
<dbReference type="Proteomes" id="UP000218231">
    <property type="component" value="Unassembled WGS sequence"/>
</dbReference>
<keyword evidence="7" id="KW-0131">Cell cycle</keyword>
<evidence type="ECO:0000313" key="10">
    <source>
        <dbReference type="Proteomes" id="UP000218231"/>
    </source>
</evidence>
<dbReference type="GO" id="GO:0005524">
    <property type="term" value="F:ATP binding"/>
    <property type="evidence" value="ECO:0007669"/>
    <property type="project" value="UniProtKB-KW"/>
</dbReference>
<evidence type="ECO:0000256" key="4">
    <source>
        <dbReference type="ARBA" id="ARBA00022763"/>
    </source>
</evidence>
<dbReference type="EMBL" id="LIAE01010542">
    <property type="protein sequence ID" value="PAV59185.1"/>
    <property type="molecule type" value="Genomic_DNA"/>
</dbReference>
<evidence type="ECO:0000256" key="7">
    <source>
        <dbReference type="ARBA" id="ARBA00023306"/>
    </source>
</evidence>
<dbReference type="SUPFAM" id="SSF52540">
    <property type="entry name" value="P-loop containing nucleoside triphosphate hydrolases"/>
    <property type="match status" value="1"/>
</dbReference>
<dbReference type="Gene3D" id="3.40.50.300">
    <property type="entry name" value="P-loop containing nucleotide triphosphate hydrolases"/>
    <property type="match status" value="1"/>
</dbReference>